<evidence type="ECO:0000313" key="2">
    <source>
        <dbReference type="WBParaSite" id="L893_g18239.t1"/>
    </source>
</evidence>
<name>A0A1I7YNZ3_9BILA</name>
<dbReference type="AlphaFoldDB" id="A0A1I7YNZ3"/>
<proteinExistence type="predicted"/>
<dbReference type="WBParaSite" id="L893_g18239.t1">
    <property type="protein sequence ID" value="L893_g18239.t1"/>
    <property type="gene ID" value="L893_g18239"/>
</dbReference>
<sequence>MFNFAKKKRVVKKVKDRRKPSSTAPVIQERLVMRDHEVRLRCLLTASQSALLVANPVGVRDDEWFDDEAEFDLFDYSVEEADDGLAKGLAIIMNGVFSHRPIRSARRYAAYYGVRRNGEKWNPRFYGFDY</sequence>
<reference evidence="2" key="1">
    <citation type="submission" date="2016-11" db="UniProtKB">
        <authorList>
            <consortium name="WormBaseParasite"/>
        </authorList>
    </citation>
    <scope>IDENTIFICATION</scope>
</reference>
<accession>A0A1I7YNZ3</accession>
<evidence type="ECO:0000313" key="1">
    <source>
        <dbReference type="Proteomes" id="UP000095287"/>
    </source>
</evidence>
<protein>
    <submittedName>
        <fullName evidence="2">Enhancer of polycomb-like protein</fullName>
    </submittedName>
</protein>
<dbReference type="Proteomes" id="UP000095287">
    <property type="component" value="Unplaced"/>
</dbReference>
<keyword evidence="1" id="KW-1185">Reference proteome</keyword>
<organism evidence="1 2">
    <name type="scientific">Steinernema glaseri</name>
    <dbReference type="NCBI Taxonomy" id="37863"/>
    <lineage>
        <taxon>Eukaryota</taxon>
        <taxon>Metazoa</taxon>
        <taxon>Ecdysozoa</taxon>
        <taxon>Nematoda</taxon>
        <taxon>Chromadorea</taxon>
        <taxon>Rhabditida</taxon>
        <taxon>Tylenchina</taxon>
        <taxon>Panagrolaimomorpha</taxon>
        <taxon>Strongyloidoidea</taxon>
        <taxon>Steinernematidae</taxon>
        <taxon>Steinernema</taxon>
    </lineage>
</organism>